<name>A0ABU9B2A0_9BACT</name>
<evidence type="ECO:0000256" key="1">
    <source>
        <dbReference type="SAM" id="Phobius"/>
    </source>
</evidence>
<keyword evidence="1" id="KW-0812">Transmembrane</keyword>
<dbReference type="RefSeq" id="WP_341407561.1">
    <property type="nucleotide sequence ID" value="NZ_JBBUKT010000013.1"/>
</dbReference>
<protein>
    <submittedName>
        <fullName evidence="2">Uncharacterized protein</fullName>
    </submittedName>
</protein>
<evidence type="ECO:0000313" key="3">
    <source>
        <dbReference type="Proteomes" id="UP001371305"/>
    </source>
</evidence>
<comment type="caution">
    <text evidence="2">The sequence shown here is derived from an EMBL/GenBank/DDBJ whole genome shotgun (WGS) entry which is preliminary data.</text>
</comment>
<accession>A0ABU9B2A0</accession>
<dbReference type="EMBL" id="JBBUKT010000013">
    <property type="protein sequence ID" value="MEK7953795.1"/>
    <property type="molecule type" value="Genomic_DNA"/>
</dbReference>
<keyword evidence="3" id="KW-1185">Reference proteome</keyword>
<feature type="transmembrane region" description="Helical" evidence="1">
    <location>
        <begin position="35"/>
        <end position="55"/>
    </location>
</feature>
<sequence>MTRLHNSYNNLGSWKQVHDPSSGVVRFQFDRKPGIITSILVFVLCTLAAIGLANLRSNAGNDGARVAGIWLLAATGVFTSLGILAHGLFQRRKGDLLRYRPQDDFMEFPRMGLSIENAKQRVYFSSEHFTNSNDHFFEFNLVLDGQRMKFLSSIAANGFRSIARPLEALGFAVNHQKINIQ</sequence>
<keyword evidence="1" id="KW-0472">Membrane</keyword>
<feature type="transmembrane region" description="Helical" evidence="1">
    <location>
        <begin position="67"/>
        <end position="89"/>
    </location>
</feature>
<organism evidence="2 3">
    <name type="scientific">Luteolibacter soli</name>
    <dbReference type="NCBI Taxonomy" id="3135280"/>
    <lineage>
        <taxon>Bacteria</taxon>
        <taxon>Pseudomonadati</taxon>
        <taxon>Verrucomicrobiota</taxon>
        <taxon>Verrucomicrobiia</taxon>
        <taxon>Verrucomicrobiales</taxon>
        <taxon>Verrucomicrobiaceae</taxon>
        <taxon>Luteolibacter</taxon>
    </lineage>
</organism>
<evidence type="ECO:0000313" key="2">
    <source>
        <dbReference type="EMBL" id="MEK7953795.1"/>
    </source>
</evidence>
<keyword evidence="1" id="KW-1133">Transmembrane helix</keyword>
<gene>
    <name evidence="2" type="ORF">WKV53_24985</name>
</gene>
<dbReference type="Proteomes" id="UP001371305">
    <property type="component" value="Unassembled WGS sequence"/>
</dbReference>
<reference evidence="2 3" key="1">
    <citation type="submission" date="2024-04" db="EMBL/GenBank/DDBJ databases">
        <title>Luteolibacter sp. isolated from soil.</title>
        <authorList>
            <person name="An J."/>
        </authorList>
    </citation>
    <scope>NUCLEOTIDE SEQUENCE [LARGE SCALE GENOMIC DNA]</scope>
    <source>
        <strain evidence="2 3">Y139</strain>
    </source>
</reference>
<proteinExistence type="predicted"/>